<gene>
    <name evidence="2" type="ORF">MGAL_10B032042</name>
</gene>
<dbReference type="OrthoDB" id="6107963at2759"/>
<evidence type="ECO:0000259" key="1">
    <source>
        <dbReference type="SMART" id="SM00875"/>
    </source>
</evidence>
<accession>A0A8B6H6R8</accession>
<evidence type="ECO:0000313" key="3">
    <source>
        <dbReference type="Proteomes" id="UP000596742"/>
    </source>
</evidence>
<dbReference type="AlphaFoldDB" id="A0A8B6H6R8"/>
<evidence type="ECO:0000313" key="2">
    <source>
        <dbReference type="EMBL" id="VDI74277.1"/>
    </source>
</evidence>
<protein>
    <recommendedName>
        <fullName evidence="1">BACK domain-containing protein</fullName>
    </recommendedName>
</protein>
<dbReference type="Proteomes" id="UP000596742">
    <property type="component" value="Unassembled WGS sequence"/>
</dbReference>
<keyword evidence="3" id="KW-1185">Reference proteome</keyword>
<dbReference type="EMBL" id="UYJE01009535">
    <property type="protein sequence ID" value="VDI74277.1"/>
    <property type="molecule type" value="Genomic_DNA"/>
</dbReference>
<comment type="caution">
    <text evidence="2">The sequence shown here is derived from an EMBL/GenBank/DDBJ whole genome shotgun (WGS) entry which is preliminary data.</text>
</comment>
<feature type="domain" description="BACK" evidence="1">
    <location>
        <begin position="33"/>
        <end position="144"/>
    </location>
</feature>
<name>A0A8B6H6R8_MYTGA</name>
<sequence>MDIFQCAEKYGVAQLADQCKREIQDCLQRPFNYIEIFRYSKQIHLEYVYNTTLSIIATEFETVVKNKNFMSLTAEELTIFLQKADSILIDELTLFKTLDKWATAQCKLNDKSPSGEEKRQELGPLLFQVRIPLIPLQTFSDEVVGTGLLTNHEQLTLFKYYSGVKKSATSVCGFSLKPRRQKIEEGRWKSPKKRSYIANW</sequence>
<dbReference type="PANTHER" id="PTHR45774">
    <property type="entry name" value="BTB/POZ DOMAIN-CONTAINING"/>
    <property type="match status" value="1"/>
</dbReference>
<dbReference type="Gene3D" id="1.25.40.420">
    <property type="match status" value="1"/>
</dbReference>
<proteinExistence type="predicted"/>
<organism evidence="2 3">
    <name type="scientific">Mytilus galloprovincialis</name>
    <name type="common">Mediterranean mussel</name>
    <dbReference type="NCBI Taxonomy" id="29158"/>
    <lineage>
        <taxon>Eukaryota</taxon>
        <taxon>Metazoa</taxon>
        <taxon>Spiralia</taxon>
        <taxon>Lophotrochozoa</taxon>
        <taxon>Mollusca</taxon>
        <taxon>Bivalvia</taxon>
        <taxon>Autobranchia</taxon>
        <taxon>Pteriomorphia</taxon>
        <taxon>Mytilida</taxon>
        <taxon>Mytiloidea</taxon>
        <taxon>Mytilidae</taxon>
        <taxon>Mytilinae</taxon>
        <taxon>Mytilus</taxon>
    </lineage>
</organism>
<dbReference type="InterPro" id="IPR011705">
    <property type="entry name" value="BACK"/>
</dbReference>
<dbReference type="SMART" id="SM00875">
    <property type="entry name" value="BACK"/>
    <property type="match status" value="1"/>
</dbReference>
<reference evidence="2" key="1">
    <citation type="submission" date="2018-11" db="EMBL/GenBank/DDBJ databases">
        <authorList>
            <person name="Alioto T."/>
            <person name="Alioto T."/>
        </authorList>
    </citation>
    <scope>NUCLEOTIDE SEQUENCE</scope>
</reference>
<dbReference type="Pfam" id="PF07707">
    <property type="entry name" value="BACK"/>
    <property type="match status" value="1"/>
</dbReference>
<dbReference type="PANTHER" id="PTHR45774:SF3">
    <property type="entry name" value="BTB (POZ) DOMAIN-CONTAINING 2B-RELATED"/>
    <property type="match status" value="1"/>
</dbReference>